<dbReference type="GO" id="GO:0004045">
    <property type="term" value="F:peptidyl-tRNA hydrolase activity"/>
    <property type="evidence" value="ECO:0007669"/>
    <property type="project" value="UniProtKB-EC"/>
</dbReference>
<evidence type="ECO:0000256" key="3">
    <source>
        <dbReference type="ARBA" id="ARBA00038050"/>
    </source>
</evidence>
<dbReference type="PANTHER" id="PTHR12649:SF11">
    <property type="entry name" value="PEPTIDYL-TRNA HYDROLASE 2, MITOCHONDRIAL"/>
    <property type="match status" value="1"/>
</dbReference>
<dbReference type="NCBIfam" id="TIGR00283">
    <property type="entry name" value="arch_pth2"/>
    <property type="match status" value="1"/>
</dbReference>
<evidence type="ECO:0000313" key="6">
    <source>
        <dbReference type="EMBL" id="KAA3672542.1"/>
    </source>
</evidence>
<evidence type="ECO:0000256" key="2">
    <source>
        <dbReference type="ARBA" id="ARBA00022801"/>
    </source>
</evidence>
<keyword evidence="5" id="KW-0472">Membrane</keyword>
<dbReference type="SUPFAM" id="SSF102462">
    <property type="entry name" value="Peptidyl-tRNA hydrolase II"/>
    <property type="match status" value="1"/>
</dbReference>
<organism evidence="6 7">
    <name type="scientific">Paragonimus westermani</name>
    <dbReference type="NCBI Taxonomy" id="34504"/>
    <lineage>
        <taxon>Eukaryota</taxon>
        <taxon>Metazoa</taxon>
        <taxon>Spiralia</taxon>
        <taxon>Lophotrochozoa</taxon>
        <taxon>Platyhelminthes</taxon>
        <taxon>Trematoda</taxon>
        <taxon>Digenea</taxon>
        <taxon>Plagiorchiida</taxon>
        <taxon>Troglotremata</taxon>
        <taxon>Troglotrematidae</taxon>
        <taxon>Paragonimus</taxon>
    </lineage>
</organism>
<feature type="transmembrane region" description="Helical" evidence="5">
    <location>
        <begin position="20"/>
        <end position="39"/>
    </location>
</feature>
<accession>A0A5J4NAH3</accession>
<comment type="similarity">
    <text evidence="3">Belongs to the PTH2 family.</text>
</comment>
<dbReference type="PANTHER" id="PTHR12649">
    <property type="entry name" value="PEPTIDYL-TRNA HYDROLASE 2"/>
    <property type="match status" value="1"/>
</dbReference>
<dbReference type="NCBIfam" id="NF003314">
    <property type="entry name" value="PRK04322.1"/>
    <property type="match status" value="1"/>
</dbReference>
<keyword evidence="5" id="KW-0812">Transmembrane</keyword>
<gene>
    <name evidence="6" type="ORF">DEA37_0004494</name>
</gene>
<sequence>MTGIQGRASGVRDCGPMSLVIVSSFISGSVGLFIGWFFCKRFTSIMPKTTTTLPIRGKTKMVLVVRTDLNMGKGKIAAQCSHAALDCFQYAQEQNPSLLAAWEEQGQPKIVLKSDSLQELELLSTKADSLGLVNSIIHDAGHTQVAAGTATVLGIGPGNFRWQCNMAKKLRFGR</sequence>
<dbReference type="Proteomes" id="UP000324629">
    <property type="component" value="Unassembled WGS sequence"/>
</dbReference>
<evidence type="ECO:0000256" key="1">
    <source>
        <dbReference type="ARBA" id="ARBA00013260"/>
    </source>
</evidence>
<keyword evidence="2 6" id="KW-0378">Hydrolase</keyword>
<dbReference type="GO" id="GO:0005829">
    <property type="term" value="C:cytosol"/>
    <property type="evidence" value="ECO:0007669"/>
    <property type="project" value="TreeGrafter"/>
</dbReference>
<protein>
    <recommendedName>
        <fullName evidence="1">peptidyl-tRNA hydrolase</fullName>
        <ecNumber evidence="1">3.1.1.29</ecNumber>
    </recommendedName>
</protein>
<dbReference type="InterPro" id="IPR002833">
    <property type="entry name" value="PTH2"/>
</dbReference>
<evidence type="ECO:0000256" key="4">
    <source>
        <dbReference type="ARBA" id="ARBA00048707"/>
    </source>
</evidence>
<dbReference type="AlphaFoldDB" id="A0A5J4NAH3"/>
<dbReference type="CDD" id="cd02430">
    <property type="entry name" value="PTH2"/>
    <property type="match status" value="1"/>
</dbReference>
<evidence type="ECO:0000256" key="5">
    <source>
        <dbReference type="SAM" id="Phobius"/>
    </source>
</evidence>
<reference evidence="6 7" key="1">
    <citation type="journal article" date="2019" name="Gigascience">
        <title>Whole-genome sequence of the oriental lung fluke Paragonimus westermani.</title>
        <authorList>
            <person name="Oey H."/>
            <person name="Zakrzewski M."/>
            <person name="Narain K."/>
            <person name="Devi K.R."/>
            <person name="Agatsuma T."/>
            <person name="Nawaratna S."/>
            <person name="Gobert G.N."/>
            <person name="Jones M.K."/>
            <person name="Ragan M.A."/>
            <person name="McManus D.P."/>
            <person name="Krause L."/>
        </authorList>
    </citation>
    <scope>NUCLEOTIDE SEQUENCE [LARGE SCALE GENOMIC DNA]</scope>
    <source>
        <strain evidence="6 7">IND2009</strain>
    </source>
</reference>
<evidence type="ECO:0000313" key="7">
    <source>
        <dbReference type="Proteomes" id="UP000324629"/>
    </source>
</evidence>
<dbReference type="InterPro" id="IPR023476">
    <property type="entry name" value="Pep_tRNA_hydro_II_dom_sf"/>
</dbReference>
<dbReference type="EMBL" id="QNGE01004785">
    <property type="protein sequence ID" value="KAA3672542.1"/>
    <property type="molecule type" value="Genomic_DNA"/>
</dbReference>
<proteinExistence type="inferred from homology"/>
<dbReference type="Gene3D" id="3.40.1490.10">
    <property type="entry name" value="Bit1"/>
    <property type="match status" value="1"/>
</dbReference>
<name>A0A5J4NAH3_9TREM</name>
<comment type="caution">
    <text evidence="6">The sequence shown here is derived from an EMBL/GenBank/DDBJ whole genome shotgun (WGS) entry which is preliminary data.</text>
</comment>
<keyword evidence="7" id="KW-1185">Reference proteome</keyword>
<dbReference type="Pfam" id="PF01981">
    <property type="entry name" value="PTH2"/>
    <property type="match status" value="1"/>
</dbReference>
<dbReference type="FunFam" id="3.40.1490.10:FF:000001">
    <property type="entry name" value="Peptidyl-tRNA hydrolase 2"/>
    <property type="match status" value="1"/>
</dbReference>
<comment type="catalytic activity">
    <reaction evidence="4">
        <text>an N-acyl-L-alpha-aminoacyl-tRNA + H2O = an N-acyl-L-amino acid + a tRNA + H(+)</text>
        <dbReference type="Rhea" id="RHEA:54448"/>
        <dbReference type="Rhea" id="RHEA-COMP:10123"/>
        <dbReference type="Rhea" id="RHEA-COMP:13883"/>
        <dbReference type="ChEBI" id="CHEBI:15377"/>
        <dbReference type="ChEBI" id="CHEBI:15378"/>
        <dbReference type="ChEBI" id="CHEBI:59874"/>
        <dbReference type="ChEBI" id="CHEBI:78442"/>
        <dbReference type="ChEBI" id="CHEBI:138191"/>
        <dbReference type="EC" id="3.1.1.29"/>
    </reaction>
</comment>
<dbReference type="EC" id="3.1.1.29" evidence="1"/>
<keyword evidence="5" id="KW-1133">Transmembrane helix</keyword>